<keyword evidence="4" id="KW-0833">Ubl conjugation pathway</keyword>
<reference evidence="7 8" key="1">
    <citation type="journal article" date="2009" name="Science">
        <title>Genome sequence, comparative analysis, and population genetics of the domestic horse.</title>
        <authorList>
            <consortium name="Broad Institute Genome Sequencing Platform"/>
            <consortium name="Broad Institute Whole Genome Assembly Team"/>
            <person name="Wade C.M."/>
            <person name="Giulotto E."/>
            <person name="Sigurdsson S."/>
            <person name="Zoli M."/>
            <person name="Gnerre S."/>
            <person name="Imsland F."/>
            <person name="Lear T.L."/>
            <person name="Adelson D.L."/>
            <person name="Bailey E."/>
            <person name="Bellone R.R."/>
            <person name="Bloecker H."/>
            <person name="Distl O."/>
            <person name="Edgar R.C."/>
            <person name="Garber M."/>
            <person name="Leeb T."/>
            <person name="Mauceli E."/>
            <person name="MacLeod J.N."/>
            <person name="Penedo M.C.T."/>
            <person name="Raison J.M."/>
            <person name="Sharpe T."/>
            <person name="Vogel J."/>
            <person name="Andersson L."/>
            <person name="Antczak D.F."/>
            <person name="Biagi T."/>
            <person name="Binns M.M."/>
            <person name="Chowdhary B.P."/>
            <person name="Coleman S.J."/>
            <person name="Della Valle G."/>
            <person name="Fryc S."/>
            <person name="Guerin G."/>
            <person name="Hasegawa T."/>
            <person name="Hill E.W."/>
            <person name="Jurka J."/>
            <person name="Kiialainen A."/>
            <person name="Lindgren G."/>
            <person name="Liu J."/>
            <person name="Magnani E."/>
            <person name="Mickelson J.R."/>
            <person name="Murray J."/>
            <person name="Nergadze S.G."/>
            <person name="Onofrio R."/>
            <person name="Pedroni S."/>
            <person name="Piras M.F."/>
            <person name="Raudsepp T."/>
            <person name="Rocchi M."/>
            <person name="Roeed K.H."/>
            <person name="Ryder O.A."/>
            <person name="Searle S."/>
            <person name="Skow L."/>
            <person name="Swinburne J.E."/>
            <person name="Syvaenen A.C."/>
            <person name="Tozaki T."/>
            <person name="Valberg S.J."/>
            <person name="Vaudin M."/>
            <person name="White J.R."/>
            <person name="Zody M.C."/>
            <person name="Lander E.S."/>
            <person name="Lindblad-Toh K."/>
        </authorList>
    </citation>
    <scope>NUCLEOTIDE SEQUENCE [LARGE SCALE GENOMIC DNA]</scope>
    <source>
        <strain evidence="7 8">Thoroughbred</strain>
    </source>
</reference>
<evidence type="ECO:0000256" key="4">
    <source>
        <dbReference type="RuleBase" id="RU367139"/>
    </source>
</evidence>
<comment type="catalytic activity">
    <reaction evidence="1 4">
        <text>Thiol-dependent hydrolysis of ester, thioester, amide, peptide and isopeptide bonds formed by the C-terminal Gly of ubiquitin (a 76-residue protein attached to proteins as an intracellular targeting signal).</text>
        <dbReference type="EC" id="3.4.19.12"/>
    </reaction>
</comment>
<keyword evidence="3 4" id="KW-0788">Thiol protease</keyword>
<dbReference type="GO" id="GO:0071796">
    <property type="term" value="F:K6-linked polyubiquitin modification-dependent protein binding"/>
    <property type="evidence" value="ECO:0007669"/>
    <property type="project" value="Ensembl"/>
</dbReference>
<dbReference type="CTD" id="54629"/>
<dbReference type="GO" id="GO:0140934">
    <property type="term" value="F:histone deubiquitinase activity"/>
    <property type="evidence" value="ECO:0007669"/>
    <property type="project" value="UniProtKB-UniRule"/>
</dbReference>
<feature type="compositionally biased region" description="Low complexity" evidence="5">
    <location>
        <begin position="42"/>
        <end position="64"/>
    </location>
</feature>
<dbReference type="AlphaFoldDB" id="A0A9L0RN94"/>
<comment type="similarity">
    <text evidence="2 4">Belongs to the MINDY deubiquitinase family. FAM63 subfamily.</text>
</comment>
<evidence type="ECO:0000313" key="7">
    <source>
        <dbReference type="Ensembl" id="ENSECAP00000063282.1"/>
    </source>
</evidence>
<evidence type="ECO:0000259" key="6">
    <source>
        <dbReference type="Pfam" id="PF04424"/>
    </source>
</evidence>
<organism evidence="7 8">
    <name type="scientific">Equus caballus</name>
    <name type="common">Horse</name>
    <dbReference type="NCBI Taxonomy" id="9796"/>
    <lineage>
        <taxon>Eukaryota</taxon>
        <taxon>Metazoa</taxon>
        <taxon>Chordata</taxon>
        <taxon>Craniata</taxon>
        <taxon>Vertebrata</taxon>
        <taxon>Euteleostomi</taxon>
        <taxon>Mammalia</taxon>
        <taxon>Eutheria</taxon>
        <taxon>Laurasiatheria</taxon>
        <taxon>Perissodactyla</taxon>
        <taxon>Equidae</taxon>
        <taxon>Equus</taxon>
    </lineage>
</organism>
<reference evidence="7" key="3">
    <citation type="submission" date="2025-09" db="UniProtKB">
        <authorList>
            <consortium name="Ensembl"/>
        </authorList>
    </citation>
    <scope>IDENTIFICATION</scope>
    <source>
        <strain evidence="7">Thoroughbred</strain>
    </source>
</reference>
<dbReference type="Ensembl" id="ENSECAT00000137013.1">
    <property type="protein sequence ID" value="ENSECAP00000063282.1"/>
    <property type="gene ID" value="ENSECAG00000019456.3"/>
</dbReference>
<dbReference type="Proteomes" id="UP000002281">
    <property type="component" value="Chromosome 1"/>
</dbReference>
<dbReference type="GO" id="GO:0016807">
    <property type="term" value="F:cysteine-type carboxypeptidase activity"/>
    <property type="evidence" value="ECO:0000318"/>
    <property type="project" value="GO_Central"/>
</dbReference>
<evidence type="ECO:0000256" key="5">
    <source>
        <dbReference type="SAM" id="MobiDB-lite"/>
    </source>
</evidence>
<feature type="compositionally biased region" description="Low complexity" evidence="5">
    <location>
        <begin position="246"/>
        <end position="268"/>
    </location>
</feature>
<dbReference type="EC" id="3.4.19.12" evidence="4"/>
<sequence length="734" mass="79595">MFSSWPRPPHPAFRARARAHEHEEGAGPFGPQLRSSPSPGGAQARPEPADSAAARARAPGALPRDVPGRGRARAPYLPGPLSWRRRRWLRRTRRGLFRARGGRLGMESGPESLQPLENGVAAVPAPGTGYPQEGRQETRLAAGDGPGVWAAECDGGNGQGAAAARRSLPKSGSPAGSPPIPGPCSSFSGSDLKESDLASPAAQKALLGGQHKVTASPETAEAGAGHGLGPAGDAGARPDPTGTCRAESAAAGSEEPSSAGGLSSSCSDPSPPGESPSLDSLESFSNLHSFPSSSEFNSEEGAENRVPEEEEEEEGAAVLPGAVPLCKGEEEGEEEEGEAAQVLAASKERFPGQSVYHIKWIQWKEENTPIITQNENGPCPLLAILNVLLLAWKVKLPPMMEIITAEQLMEYLGDYMLDAKPKEISEIQRLNYEQNMSDAMAILHKLQTGLDVNVKFTGVRVFEYTPECIVFDLLDIPLYHGWLVDPQIDDIVKAVGNCSYNQLVEKIISCKQSDNSELVSEGFVAEQFLNNTATQLTYHGLCELTSTVQEGELCVFFRNNHFSTMTKYKGLLYLLVTDQGFLTEEKVVWESLHNVDGDGNFCDSEFHLRPPSDPETVYRGQQDQIDQDYLMALSLQQEQQSQEINWEQIPEGISDLELAKKLQEEEDRRASQYYQEQEQAAAAAASAATQAQQSQPAQASPSSGRQSGNSERKRKEPREKDKEKEKEKNSCVIL</sequence>
<feature type="compositionally biased region" description="Basic and acidic residues" evidence="5">
    <location>
        <begin position="710"/>
        <end position="734"/>
    </location>
</feature>
<keyword evidence="8" id="KW-1185">Reference proteome</keyword>
<gene>
    <name evidence="7" type="primary">MINDY2</name>
</gene>
<dbReference type="InterPro" id="IPR033979">
    <property type="entry name" value="MINDY_domain"/>
</dbReference>
<evidence type="ECO:0000256" key="3">
    <source>
        <dbReference type="ARBA" id="ARBA00022807"/>
    </source>
</evidence>
<dbReference type="PANTHER" id="PTHR18063">
    <property type="entry name" value="NF-E2 INDUCIBLE PROTEIN"/>
    <property type="match status" value="1"/>
</dbReference>
<dbReference type="SMR" id="A0A9L0RN94"/>
<name>A0A9L0RN94_HORSE</name>
<dbReference type="GO" id="GO:0071795">
    <property type="term" value="F:K11-linked polyubiquitin modification-dependent protein binding"/>
    <property type="evidence" value="ECO:0007669"/>
    <property type="project" value="Ensembl"/>
</dbReference>
<accession>A0A9L0RN94</accession>
<feature type="domain" description="MINDY deubiquitinase" evidence="6">
    <location>
        <begin position="355"/>
        <end position="606"/>
    </location>
</feature>
<reference evidence="7" key="2">
    <citation type="submission" date="2025-08" db="UniProtKB">
        <authorList>
            <consortium name="Ensembl"/>
        </authorList>
    </citation>
    <scope>IDENTIFICATION</scope>
    <source>
        <strain evidence="7">Thoroughbred</strain>
    </source>
</reference>
<feature type="region of interest" description="Disordered" evidence="5">
    <location>
        <begin position="99"/>
        <end position="323"/>
    </location>
</feature>
<dbReference type="PANTHER" id="PTHR18063:SF8">
    <property type="entry name" value="UBIQUITIN CARBOXYL-TERMINAL HYDROLASE MINDY-2"/>
    <property type="match status" value="1"/>
</dbReference>
<comment type="function">
    <text evidence="4">Hydrolase that can specifically remove 'Lys-48'-linked conjugated ubiquitin from proteins. Has exodeubiquitinase activity and has a preference for long polyubiquitin chains. May play a regulatory role at the level of protein turnover.</text>
</comment>
<feature type="region of interest" description="Disordered" evidence="5">
    <location>
        <begin position="1"/>
        <end position="85"/>
    </location>
</feature>
<dbReference type="OMA" id="TEENVVW"/>
<dbReference type="GO" id="GO:0070530">
    <property type="term" value="F:K63-linked polyubiquitin modification-dependent protein binding"/>
    <property type="evidence" value="ECO:0007669"/>
    <property type="project" value="Ensembl"/>
</dbReference>
<dbReference type="GeneTree" id="ENSGT00390000016607"/>
<dbReference type="GeneID" id="100068294"/>
<dbReference type="InterPro" id="IPR007518">
    <property type="entry name" value="MINDY"/>
</dbReference>
<dbReference type="GO" id="GO:1990380">
    <property type="term" value="F:K48-linked deubiquitinase activity"/>
    <property type="evidence" value="ECO:0000318"/>
    <property type="project" value="GO_Central"/>
</dbReference>
<protein>
    <recommendedName>
        <fullName evidence="4">Ubiquitin carboxyl-terminal hydrolase</fullName>
        <ecNumber evidence="4">3.4.19.12</ecNumber>
    </recommendedName>
</protein>
<dbReference type="GO" id="GO:0006508">
    <property type="term" value="P:proteolysis"/>
    <property type="evidence" value="ECO:0007669"/>
    <property type="project" value="UniProtKB-KW"/>
</dbReference>
<dbReference type="GO" id="GO:0004843">
    <property type="term" value="F:cysteine-type deubiquitinase activity"/>
    <property type="evidence" value="ECO:0007669"/>
    <property type="project" value="UniProtKB-UniRule"/>
</dbReference>
<feature type="compositionally biased region" description="Low complexity" evidence="5">
    <location>
        <begin position="160"/>
        <end position="175"/>
    </location>
</feature>
<feature type="compositionally biased region" description="Low complexity" evidence="5">
    <location>
        <begin position="671"/>
        <end position="703"/>
    </location>
</feature>
<dbReference type="GO" id="GO:0005654">
    <property type="term" value="C:nucleoplasm"/>
    <property type="evidence" value="ECO:0007669"/>
    <property type="project" value="Ensembl"/>
</dbReference>
<feature type="compositionally biased region" description="Pro residues" evidence="5">
    <location>
        <begin position="1"/>
        <end position="11"/>
    </location>
</feature>
<dbReference type="RefSeq" id="XP_023472385.2">
    <property type="nucleotide sequence ID" value="XM_023616617.2"/>
</dbReference>
<evidence type="ECO:0000313" key="8">
    <source>
        <dbReference type="Proteomes" id="UP000002281"/>
    </source>
</evidence>
<proteinExistence type="inferred from homology"/>
<evidence type="ECO:0000256" key="1">
    <source>
        <dbReference type="ARBA" id="ARBA00000707"/>
    </source>
</evidence>
<dbReference type="Pfam" id="PF04424">
    <property type="entry name" value="MINDY_DUB"/>
    <property type="match status" value="1"/>
</dbReference>
<keyword evidence="4" id="KW-0645">Protease</keyword>
<keyword evidence="4" id="KW-0378">Hydrolase</keyword>
<dbReference type="GO" id="GO:0071944">
    <property type="term" value="C:cell periphery"/>
    <property type="evidence" value="ECO:0000318"/>
    <property type="project" value="GO_Central"/>
</dbReference>
<feature type="region of interest" description="Disordered" evidence="5">
    <location>
        <begin position="669"/>
        <end position="734"/>
    </location>
</feature>
<feature type="compositionally biased region" description="Low complexity" evidence="5">
    <location>
        <begin position="275"/>
        <end position="296"/>
    </location>
</feature>
<dbReference type="GO" id="GO:0036435">
    <property type="term" value="F:K48-linked polyubiquitin modification-dependent protein binding"/>
    <property type="evidence" value="ECO:0007669"/>
    <property type="project" value="UniProtKB-UniRule"/>
</dbReference>
<evidence type="ECO:0000256" key="2">
    <source>
        <dbReference type="ARBA" id="ARBA00006616"/>
    </source>
</evidence>
<dbReference type="KEGG" id="ecb:100068294"/>